<gene>
    <name evidence="6" type="ORF">PPNSA23_31460</name>
</gene>
<dbReference type="Gene3D" id="3.40.1520.20">
    <property type="match status" value="2"/>
</dbReference>
<comment type="subcellular location">
    <subcellularLocation>
        <location evidence="1">Cell outer membrane</location>
    </subcellularLocation>
</comment>
<dbReference type="InterPro" id="IPR050330">
    <property type="entry name" value="Bact_OuterMem_StrucFunc"/>
</dbReference>
<comment type="caution">
    <text evidence="6">The sequence shown here is derived from an EMBL/GenBank/DDBJ whole genome shotgun (WGS) entry which is preliminary data.</text>
</comment>
<evidence type="ECO:0000256" key="2">
    <source>
        <dbReference type="ARBA" id="ARBA00023136"/>
    </source>
</evidence>
<keyword evidence="2 4" id="KW-0472">Membrane</keyword>
<dbReference type="Pfam" id="PF00691">
    <property type="entry name" value="OmpA"/>
    <property type="match status" value="1"/>
</dbReference>
<dbReference type="Proteomes" id="UP001628091">
    <property type="component" value="Unassembled WGS sequence"/>
</dbReference>
<dbReference type="InterPro" id="IPR036737">
    <property type="entry name" value="OmpA-like_sf"/>
</dbReference>
<sequence length="475" mass="49848">MHRPNKWWWGTLPLAGLWAYTAATHTEPMQQDLSQRSASALGQIALDKPSLNFSGRDGTLMANAFTPRDITEAATAVGTTAGVRLVKNEARLAPTAQPYNFGIEKTDNTITLTGNVPRPDVRQSILDTLKAENPSANVVDKLTYALGAPAAFETAAQFAAKQLPALSSASMALSNGTLSVNGVAKDRSDLANLMTALRSTPQGVALGQVHVQAGSPDSTVKTAAVQTSQDAVFSAVRNGQENTLTLSGNYQNDQQHQDLLAAAKRNFTSSTIIDNMKKAENAPAGTLAVAALALPHLSRLSDGALQISNKTVSLTGSALNDSAAKVIKTAMSGPFPDGYTGQTDIAVAQPGAPVDNAGCQSLFSDIVRNDTIHFETGSARIDTNSAKILDSVVSTAQRCPTGKIEIRGYADGEGSSKANLALSQHRSDAVKQYMVSAGVDGSRLTAVGYGEAEPVASNDTPDGRAKNRRIEFLVK</sequence>
<feature type="domain" description="OmpA-like" evidence="5">
    <location>
        <begin position="361"/>
        <end position="475"/>
    </location>
</feature>
<evidence type="ECO:0000256" key="1">
    <source>
        <dbReference type="ARBA" id="ARBA00004442"/>
    </source>
</evidence>
<protein>
    <submittedName>
        <fullName evidence="6">OmpA family protein</fullName>
    </submittedName>
</protein>
<evidence type="ECO:0000256" key="4">
    <source>
        <dbReference type="PROSITE-ProRule" id="PRU00473"/>
    </source>
</evidence>
<dbReference type="InterPro" id="IPR006665">
    <property type="entry name" value="OmpA-like"/>
</dbReference>
<keyword evidence="7" id="KW-1185">Reference proteome</keyword>
<dbReference type="PRINTS" id="PR01021">
    <property type="entry name" value="OMPADOMAIN"/>
</dbReference>
<reference evidence="6 7" key="1">
    <citation type="submission" date="2024-10" db="EMBL/GenBank/DDBJ databases">
        <title>Isolation, draft genome sequencing and identification of Phyllobacterium sp. NSA23, isolated from leaf soil.</title>
        <authorList>
            <person name="Akita H."/>
        </authorList>
    </citation>
    <scope>NUCLEOTIDE SEQUENCE [LARGE SCALE GENOMIC DNA]</scope>
    <source>
        <strain evidence="6 7">NSA23</strain>
    </source>
</reference>
<dbReference type="Gene3D" id="3.30.1330.60">
    <property type="entry name" value="OmpA-like domain"/>
    <property type="match status" value="1"/>
</dbReference>
<dbReference type="PROSITE" id="PS51123">
    <property type="entry name" value="OMPA_2"/>
    <property type="match status" value="1"/>
</dbReference>
<evidence type="ECO:0000259" key="5">
    <source>
        <dbReference type="PROSITE" id="PS51123"/>
    </source>
</evidence>
<dbReference type="CDD" id="cd07185">
    <property type="entry name" value="OmpA_C-like"/>
    <property type="match status" value="1"/>
</dbReference>
<evidence type="ECO:0000256" key="3">
    <source>
        <dbReference type="ARBA" id="ARBA00023237"/>
    </source>
</evidence>
<organism evidence="6 7">
    <name type="scientific">Phyllobacterium phragmitis</name>
    <dbReference type="NCBI Taxonomy" id="2670329"/>
    <lineage>
        <taxon>Bacteria</taxon>
        <taxon>Pseudomonadati</taxon>
        <taxon>Pseudomonadota</taxon>
        <taxon>Alphaproteobacteria</taxon>
        <taxon>Hyphomicrobiales</taxon>
        <taxon>Phyllobacteriaceae</taxon>
        <taxon>Phyllobacterium</taxon>
    </lineage>
</organism>
<accession>A0ABQ0H2Q7</accession>
<keyword evidence="3" id="KW-0998">Cell outer membrane</keyword>
<dbReference type="PANTHER" id="PTHR30329">
    <property type="entry name" value="STATOR ELEMENT OF FLAGELLAR MOTOR COMPLEX"/>
    <property type="match status" value="1"/>
</dbReference>
<dbReference type="PANTHER" id="PTHR30329:SF21">
    <property type="entry name" value="LIPOPROTEIN YIAD-RELATED"/>
    <property type="match status" value="1"/>
</dbReference>
<dbReference type="InterPro" id="IPR006664">
    <property type="entry name" value="OMP_bac"/>
</dbReference>
<evidence type="ECO:0000313" key="6">
    <source>
        <dbReference type="EMBL" id="GAB1583203.1"/>
    </source>
</evidence>
<name>A0ABQ0H2Q7_9HYPH</name>
<proteinExistence type="predicted"/>
<dbReference type="SUPFAM" id="SSF103088">
    <property type="entry name" value="OmpA-like"/>
    <property type="match status" value="1"/>
</dbReference>
<evidence type="ECO:0000313" key="7">
    <source>
        <dbReference type="Proteomes" id="UP001628091"/>
    </source>
</evidence>
<dbReference type="EMBL" id="BAAFZP010000001">
    <property type="protein sequence ID" value="GAB1583203.1"/>
    <property type="molecule type" value="Genomic_DNA"/>
</dbReference>